<dbReference type="EMBL" id="BOMH01000028">
    <property type="protein sequence ID" value="GID65860.1"/>
    <property type="molecule type" value="Genomic_DNA"/>
</dbReference>
<protein>
    <submittedName>
        <fullName evidence="3">Uncharacterized protein</fullName>
    </submittedName>
</protein>
<feature type="compositionally biased region" description="Pro residues" evidence="1">
    <location>
        <begin position="115"/>
        <end position="127"/>
    </location>
</feature>
<dbReference type="AlphaFoldDB" id="A0A919IPP8"/>
<sequence>MPVFRAASFATDPAEAGQETSPETGKTPPPGARRERFVGEAPVVVRSRTSPEVQDVFGAPAARSTTPTGTPGTAKDTRAAAGAAAATPAEHDPGTPRPIRGRPPAPQPIRHQPPATAPAPVNPPPPASVLSRIGVPPLTPPAAAPPDRDAGQPATPPLPPARSVDEPAPATPRKQGRKLALTALAISLLALAGSGAVAVLLYRLNGSDPGSTAPQRPQSVAAQATTGLPVTYAKEPLDIRIGCAALVYLDLDEPRAGAAQQTSDLRYDSKCGNNPAQLSLGPGATSGAGVATADLNADDCRRAIRNGPLGPGAQVPVKKGSAICVLTAAQPAKLVLVEITDVGATGTAGLRATSWLARD</sequence>
<feature type="transmembrane region" description="Helical" evidence="2">
    <location>
        <begin position="179"/>
        <end position="202"/>
    </location>
</feature>
<proteinExistence type="predicted"/>
<feature type="region of interest" description="Disordered" evidence="1">
    <location>
        <begin position="1"/>
        <end position="175"/>
    </location>
</feature>
<reference evidence="3" key="1">
    <citation type="submission" date="2021-01" db="EMBL/GenBank/DDBJ databases">
        <title>Whole genome shotgun sequence of Actinoplanes cyaneus NBRC 14990.</title>
        <authorList>
            <person name="Komaki H."/>
            <person name="Tamura T."/>
        </authorList>
    </citation>
    <scope>NUCLEOTIDE SEQUENCE</scope>
    <source>
        <strain evidence="3">NBRC 14990</strain>
    </source>
</reference>
<comment type="caution">
    <text evidence="3">The sequence shown here is derived from an EMBL/GenBank/DDBJ whole genome shotgun (WGS) entry which is preliminary data.</text>
</comment>
<gene>
    <name evidence="3" type="ORF">Acy02nite_37410</name>
</gene>
<keyword evidence="2" id="KW-0812">Transmembrane</keyword>
<name>A0A919IPP8_9ACTN</name>
<organism evidence="3 4">
    <name type="scientific">Actinoplanes cyaneus</name>
    <dbReference type="NCBI Taxonomy" id="52696"/>
    <lineage>
        <taxon>Bacteria</taxon>
        <taxon>Bacillati</taxon>
        <taxon>Actinomycetota</taxon>
        <taxon>Actinomycetes</taxon>
        <taxon>Micromonosporales</taxon>
        <taxon>Micromonosporaceae</taxon>
        <taxon>Actinoplanes</taxon>
    </lineage>
</organism>
<evidence type="ECO:0000313" key="3">
    <source>
        <dbReference type="EMBL" id="GID65860.1"/>
    </source>
</evidence>
<evidence type="ECO:0000256" key="2">
    <source>
        <dbReference type="SAM" id="Phobius"/>
    </source>
</evidence>
<keyword evidence="2" id="KW-1133">Transmembrane helix</keyword>
<dbReference type="Proteomes" id="UP000619479">
    <property type="component" value="Unassembled WGS sequence"/>
</dbReference>
<evidence type="ECO:0000313" key="4">
    <source>
        <dbReference type="Proteomes" id="UP000619479"/>
    </source>
</evidence>
<feature type="compositionally biased region" description="Low complexity" evidence="1">
    <location>
        <begin position="79"/>
        <end position="88"/>
    </location>
</feature>
<keyword evidence="4" id="KW-1185">Reference proteome</keyword>
<keyword evidence="2" id="KW-0472">Membrane</keyword>
<accession>A0A919IPP8</accession>
<evidence type="ECO:0000256" key="1">
    <source>
        <dbReference type="SAM" id="MobiDB-lite"/>
    </source>
</evidence>